<organism evidence="2 3">
    <name type="scientific">Triparma retinervis</name>
    <dbReference type="NCBI Taxonomy" id="2557542"/>
    <lineage>
        <taxon>Eukaryota</taxon>
        <taxon>Sar</taxon>
        <taxon>Stramenopiles</taxon>
        <taxon>Ochrophyta</taxon>
        <taxon>Bolidophyceae</taxon>
        <taxon>Parmales</taxon>
        <taxon>Triparmaceae</taxon>
        <taxon>Triparma</taxon>
    </lineage>
</organism>
<keyword evidence="1" id="KW-0378">Hydrolase</keyword>
<evidence type="ECO:0000256" key="1">
    <source>
        <dbReference type="ARBA" id="ARBA00022801"/>
    </source>
</evidence>
<gene>
    <name evidence="2" type="ORF">TrRE_jg11445</name>
</gene>
<dbReference type="InterPro" id="IPR003697">
    <property type="entry name" value="Maf-like"/>
</dbReference>
<protein>
    <submittedName>
        <fullName evidence="2">Uncharacterized protein</fullName>
    </submittedName>
</protein>
<comment type="caution">
    <text evidence="2">The sequence shown here is derived from an EMBL/GenBank/DDBJ whole genome shotgun (WGS) entry which is preliminary data.</text>
</comment>
<dbReference type="SUPFAM" id="SSF52972">
    <property type="entry name" value="ITPase-like"/>
    <property type="match status" value="1"/>
</dbReference>
<dbReference type="Proteomes" id="UP001165082">
    <property type="component" value="Unassembled WGS sequence"/>
</dbReference>
<reference evidence="2" key="1">
    <citation type="submission" date="2022-07" db="EMBL/GenBank/DDBJ databases">
        <title>Genome analysis of Parmales, a sister group of diatoms, reveals the evolutionary specialization of diatoms from phago-mixotrophs to photoautotrophs.</title>
        <authorList>
            <person name="Ban H."/>
            <person name="Sato S."/>
            <person name="Yoshikawa S."/>
            <person name="Kazumasa Y."/>
            <person name="Nakamura Y."/>
            <person name="Ichinomiya M."/>
            <person name="Saitoh K."/>
            <person name="Sato N."/>
            <person name="Blanc-Mathieu R."/>
            <person name="Endo H."/>
            <person name="Kuwata A."/>
            <person name="Ogata H."/>
        </authorList>
    </citation>
    <scope>NUCLEOTIDE SEQUENCE</scope>
</reference>
<dbReference type="PANTHER" id="PTHR43213:SF4">
    <property type="entry name" value="7-METHYL-GTP PYROPHOSPHATASE"/>
    <property type="match status" value="1"/>
</dbReference>
<dbReference type="OrthoDB" id="10267058at2759"/>
<sequence length="217" mass="23247">MRGSSTRALILNALPLPFTVLVKEVDERNLGLDLRAASTTESARSLVSLLAQAKATAVLGSLEISGTGAGEVVVVTGDQVVTHPTLGILEKPVDLREAGRFMEAYREVPEVTTVGSVLFTHHPSGLKCGEVFEAKVRFDKGGLERDEEDRRGGRGKGILTELVEADAPVLKCAGGLMVENRIVKKFIKEIEGGEDAVLGLSRRSVLRCLGELDKKLS</sequence>
<dbReference type="InterPro" id="IPR029001">
    <property type="entry name" value="ITPase-like_fam"/>
</dbReference>
<dbReference type="AlphaFoldDB" id="A0A9W7L595"/>
<dbReference type="PANTHER" id="PTHR43213">
    <property type="entry name" value="BIFUNCTIONAL DTTP/UTP PYROPHOSPHATASE/METHYLTRANSFERASE PROTEIN-RELATED"/>
    <property type="match status" value="1"/>
</dbReference>
<name>A0A9W7L595_9STRA</name>
<evidence type="ECO:0000313" key="2">
    <source>
        <dbReference type="EMBL" id="GMI31170.1"/>
    </source>
</evidence>
<keyword evidence="3" id="KW-1185">Reference proteome</keyword>
<dbReference type="GO" id="GO:0047429">
    <property type="term" value="F:nucleoside triphosphate diphosphatase activity"/>
    <property type="evidence" value="ECO:0007669"/>
    <property type="project" value="InterPro"/>
</dbReference>
<dbReference type="Pfam" id="PF02545">
    <property type="entry name" value="Maf"/>
    <property type="match status" value="1"/>
</dbReference>
<dbReference type="Gene3D" id="3.90.950.10">
    <property type="match status" value="1"/>
</dbReference>
<dbReference type="EMBL" id="BRXZ01007658">
    <property type="protein sequence ID" value="GMI31170.1"/>
    <property type="molecule type" value="Genomic_DNA"/>
</dbReference>
<accession>A0A9W7L595</accession>
<proteinExistence type="predicted"/>
<evidence type="ECO:0000313" key="3">
    <source>
        <dbReference type="Proteomes" id="UP001165082"/>
    </source>
</evidence>